<organism evidence="2 3">
    <name type="scientific">Cytobacillus oceanisediminis</name>
    <dbReference type="NCBI Taxonomy" id="665099"/>
    <lineage>
        <taxon>Bacteria</taxon>
        <taxon>Bacillati</taxon>
        <taxon>Bacillota</taxon>
        <taxon>Bacilli</taxon>
        <taxon>Bacillales</taxon>
        <taxon>Bacillaceae</taxon>
        <taxon>Cytobacillus</taxon>
    </lineage>
</organism>
<proteinExistence type="predicted"/>
<dbReference type="RefSeq" id="WP_071158705.1">
    <property type="nucleotide sequence ID" value="NZ_MBRJ01000040.1"/>
</dbReference>
<sequence length="69" mass="7943">MRERLKVDLSEEVINYLWENDIVSPEVEFLKPGKLSVPDSPGIGYEINKQVLDGYLVESESILKEKSIY</sequence>
<evidence type="ECO:0008006" key="4">
    <source>
        <dbReference type="Google" id="ProtNLM"/>
    </source>
</evidence>
<dbReference type="InterPro" id="IPR036849">
    <property type="entry name" value="Enolase-like_C_sf"/>
</dbReference>
<reference evidence="2 3" key="1">
    <citation type="submission" date="2016-07" db="EMBL/GenBank/DDBJ databases">
        <title>Bacillus oceanisediminis whole genome.</title>
        <authorList>
            <person name="Pal Y."/>
            <person name="Verma A."/>
            <person name="Mual P."/>
            <person name="Srinivasan K."/>
        </authorList>
    </citation>
    <scope>NUCLEOTIDE SEQUENCE [LARGE SCALE GENOMIC DNA]</scope>
    <source>
        <strain evidence="2 3">Bhandara28</strain>
    </source>
</reference>
<evidence type="ECO:0000313" key="2">
    <source>
        <dbReference type="EMBL" id="OHX44773.1"/>
    </source>
</evidence>
<evidence type="ECO:0000313" key="3">
    <source>
        <dbReference type="Proteomes" id="UP000180194"/>
    </source>
</evidence>
<accession>A0ABX3CMQ5</accession>
<keyword evidence="3" id="KW-1185">Reference proteome</keyword>
<gene>
    <name evidence="2" type="ORF">BBV17_25040</name>
</gene>
<protein>
    <recommendedName>
        <fullName evidence="4">Enolase-like protein</fullName>
    </recommendedName>
</protein>
<keyword evidence="1" id="KW-0479">Metal-binding</keyword>
<comment type="caution">
    <text evidence="2">The sequence shown here is derived from an EMBL/GenBank/DDBJ whole genome shotgun (WGS) entry which is preliminary data.</text>
</comment>
<name>A0ABX3CMQ5_9BACI</name>
<dbReference type="SUPFAM" id="SSF51604">
    <property type="entry name" value="Enolase C-terminal domain-like"/>
    <property type="match status" value="1"/>
</dbReference>
<dbReference type="Proteomes" id="UP000180194">
    <property type="component" value="Unassembled WGS sequence"/>
</dbReference>
<dbReference type="Gene3D" id="3.20.20.120">
    <property type="entry name" value="Enolase-like C-terminal domain"/>
    <property type="match status" value="1"/>
</dbReference>
<dbReference type="EMBL" id="MBRJ01000040">
    <property type="protein sequence ID" value="OHX44773.1"/>
    <property type="molecule type" value="Genomic_DNA"/>
</dbReference>
<evidence type="ECO:0000256" key="1">
    <source>
        <dbReference type="ARBA" id="ARBA00022723"/>
    </source>
</evidence>